<evidence type="ECO:0000313" key="4">
    <source>
        <dbReference type="EMBL" id="KRT85775.1"/>
    </source>
</evidence>
<dbReference type="InterPro" id="IPR007150">
    <property type="entry name" value="HUS1/Mec3"/>
</dbReference>
<dbReference type="PIRSF" id="PIRSF011312">
    <property type="entry name" value="Cell_cycle_HUS1"/>
    <property type="match status" value="1"/>
</dbReference>
<dbReference type="GO" id="GO:0044778">
    <property type="term" value="P:meiotic DNA integrity checkpoint signaling"/>
    <property type="evidence" value="ECO:0007669"/>
    <property type="project" value="TreeGrafter"/>
</dbReference>
<dbReference type="GO" id="GO:0005730">
    <property type="term" value="C:nucleolus"/>
    <property type="evidence" value="ECO:0007669"/>
    <property type="project" value="InterPro"/>
</dbReference>
<name>A0A0T6BEM5_9SCAR</name>
<dbReference type="PANTHER" id="PTHR12900:SF0">
    <property type="entry name" value="CHECKPOINT PROTEIN"/>
    <property type="match status" value="1"/>
</dbReference>
<sequence>FRGKMVDIAAMREFANVAYSLSKLAKECVMRITTKKLYFIISEEGSGTKKPFVWCELPGEFYFKEYNVSGMNDEHNEIYLLLSTIMLSKSLSTLKNNGYSLKIKLTNKQTPCITLEIEQSSEEGIENRHCVHDIPVEVILVKYWSDYAEPQFNDFHVSIQMPSLKHIKNIVERMKSITHSLIVSANKYGRLTLKIRTNMVTMAAHFPDLSVESFAVGETILPDSDGENDGDELNVVSAVIDIKKFLLFFYGMQLSNTKTTCSIVQGKMVKLHLEQPGALSLQYFLTQLLI</sequence>
<evidence type="ECO:0008006" key="6">
    <source>
        <dbReference type="Google" id="ProtNLM"/>
    </source>
</evidence>
<dbReference type="AlphaFoldDB" id="A0A0T6BEM5"/>
<dbReference type="InterPro" id="IPR016580">
    <property type="entry name" value="HUS1"/>
</dbReference>
<feature type="non-terminal residue" evidence="4">
    <location>
        <position position="1"/>
    </location>
</feature>
<comment type="similarity">
    <text evidence="2">Belongs to the HUS1 family.</text>
</comment>
<proteinExistence type="inferred from homology"/>
<dbReference type="OrthoDB" id="10063861at2759"/>
<dbReference type="GO" id="GO:0006289">
    <property type="term" value="P:nucleotide-excision repair"/>
    <property type="evidence" value="ECO:0007669"/>
    <property type="project" value="TreeGrafter"/>
</dbReference>
<comment type="caution">
    <text evidence="4">The sequence shown here is derived from an EMBL/GenBank/DDBJ whole genome shotgun (WGS) entry which is preliminary data.</text>
</comment>
<reference evidence="4 5" key="1">
    <citation type="submission" date="2015-09" db="EMBL/GenBank/DDBJ databases">
        <title>Draft genome of the scarab beetle Oryctes borbonicus.</title>
        <authorList>
            <person name="Meyer J.M."/>
            <person name="Markov G.V."/>
            <person name="Baskaran P."/>
            <person name="Herrmann M."/>
            <person name="Sommer R.J."/>
            <person name="Roedelsperger C."/>
        </authorList>
    </citation>
    <scope>NUCLEOTIDE SEQUENCE [LARGE SCALE GENOMIC DNA]</scope>
    <source>
        <strain evidence="4">OB123</strain>
        <tissue evidence="4">Whole animal</tissue>
    </source>
</reference>
<gene>
    <name evidence="4" type="ORF">AMK59_2330</name>
</gene>
<comment type="subcellular location">
    <subcellularLocation>
        <location evidence="1">Nucleus</location>
    </subcellularLocation>
</comment>
<evidence type="ECO:0000313" key="5">
    <source>
        <dbReference type="Proteomes" id="UP000051574"/>
    </source>
</evidence>
<dbReference type="Proteomes" id="UP000051574">
    <property type="component" value="Unassembled WGS sequence"/>
</dbReference>
<evidence type="ECO:0000256" key="2">
    <source>
        <dbReference type="ARBA" id="ARBA00005563"/>
    </source>
</evidence>
<keyword evidence="3" id="KW-0539">Nucleus</keyword>
<dbReference type="Gene3D" id="3.70.10.10">
    <property type="match status" value="1"/>
</dbReference>
<accession>A0A0T6BEM5</accession>
<dbReference type="GO" id="GO:0031573">
    <property type="term" value="P:mitotic intra-S DNA damage checkpoint signaling"/>
    <property type="evidence" value="ECO:0007669"/>
    <property type="project" value="TreeGrafter"/>
</dbReference>
<evidence type="ECO:0000256" key="1">
    <source>
        <dbReference type="ARBA" id="ARBA00004123"/>
    </source>
</evidence>
<dbReference type="GO" id="GO:0035861">
    <property type="term" value="C:site of double-strand break"/>
    <property type="evidence" value="ECO:0007669"/>
    <property type="project" value="TreeGrafter"/>
</dbReference>
<keyword evidence="5" id="KW-1185">Reference proteome</keyword>
<dbReference type="GO" id="GO:0033314">
    <property type="term" value="P:mitotic DNA replication checkpoint signaling"/>
    <property type="evidence" value="ECO:0007669"/>
    <property type="project" value="TreeGrafter"/>
</dbReference>
<dbReference type="GO" id="GO:0000723">
    <property type="term" value="P:telomere maintenance"/>
    <property type="evidence" value="ECO:0007669"/>
    <property type="project" value="TreeGrafter"/>
</dbReference>
<organism evidence="4 5">
    <name type="scientific">Oryctes borbonicus</name>
    <dbReference type="NCBI Taxonomy" id="1629725"/>
    <lineage>
        <taxon>Eukaryota</taxon>
        <taxon>Metazoa</taxon>
        <taxon>Ecdysozoa</taxon>
        <taxon>Arthropoda</taxon>
        <taxon>Hexapoda</taxon>
        <taxon>Insecta</taxon>
        <taxon>Pterygota</taxon>
        <taxon>Neoptera</taxon>
        <taxon>Endopterygota</taxon>
        <taxon>Coleoptera</taxon>
        <taxon>Polyphaga</taxon>
        <taxon>Scarabaeiformia</taxon>
        <taxon>Scarabaeidae</taxon>
        <taxon>Dynastinae</taxon>
        <taxon>Oryctes</taxon>
    </lineage>
</organism>
<protein>
    <recommendedName>
        <fullName evidence="6">Checkpoint protein</fullName>
    </recommendedName>
</protein>
<dbReference type="GO" id="GO:0000724">
    <property type="term" value="P:double-strand break repair via homologous recombination"/>
    <property type="evidence" value="ECO:0007669"/>
    <property type="project" value="TreeGrafter"/>
</dbReference>
<evidence type="ECO:0000256" key="3">
    <source>
        <dbReference type="ARBA" id="ARBA00023242"/>
    </source>
</evidence>
<dbReference type="Pfam" id="PF04005">
    <property type="entry name" value="Hus1"/>
    <property type="match status" value="1"/>
</dbReference>
<dbReference type="GO" id="GO:0030896">
    <property type="term" value="C:checkpoint clamp complex"/>
    <property type="evidence" value="ECO:0007669"/>
    <property type="project" value="InterPro"/>
</dbReference>
<dbReference type="EMBL" id="LJIG01001165">
    <property type="protein sequence ID" value="KRT85775.1"/>
    <property type="molecule type" value="Genomic_DNA"/>
</dbReference>
<dbReference type="PANTHER" id="PTHR12900">
    <property type="entry name" value="MITOTIC AND DNA DAMAGE CHECKPOINT PROTEIN HUS1"/>
    <property type="match status" value="1"/>
</dbReference>